<dbReference type="HOGENOM" id="CLU_123820_0_0_9"/>
<keyword evidence="1 4" id="KW-0963">Cytoplasm</keyword>
<evidence type="ECO:0000256" key="1">
    <source>
        <dbReference type="ARBA" id="ARBA00022490"/>
    </source>
</evidence>
<dbReference type="InterPro" id="IPR023524">
    <property type="entry name" value="Uncharacterised_SprT-like"/>
</dbReference>
<dbReference type="Proteomes" id="UP000005316">
    <property type="component" value="Unassembled WGS sequence"/>
</dbReference>
<dbReference type="GO" id="GO:0016787">
    <property type="term" value="F:hydrolase activity"/>
    <property type="evidence" value="ECO:0007669"/>
    <property type="project" value="UniProtKB-KW"/>
</dbReference>
<evidence type="ECO:0000313" key="6">
    <source>
        <dbReference type="EMBL" id="EGQ25084.1"/>
    </source>
</evidence>
<dbReference type="InterPro" id="IPR006640">
    <property type="entry name" value="SprT-like_domain"/>
</dbReference>
<dbReference type="AlphaFoldDB" id="F9DTQ0"/>
<organism evidence="6 7">
    <name type="scientific">Sporosarcina newyorkensis 2681</name>
    <dbReference type="NCBI Taxonomy" id="1027292"/>
    <lineage>
        <taxon>Bacteria</taxon>
        <taxon>Bacillati</taxon>
        <taxon>Bacillota</taxon>
        <taxon>Bacilli</taxon>
        <taxon>Bacillales</taxon>
        <taxon>Caryophanaceae</taxon>
        <taxon>Sporosarcina</taxon>
    </lineage>
</organism>
<evidence type="ECO:0000256" key="2">
    <source>
        <dbReference type="ARBA" id="ARBA00022723"/>
    </source>
</evidence>
<feature type="domain" description="SprT-like" evidence="5">
    <location>
        <begin position="6"/>
        <end position="151"/>
    </location>
</feature>
<dbReference type="GO" id="GO:0005737">
    <property type="term" value="C:cytoplasm"/>
    <property type="evidence" value="ECO:0007669"/>
    <property type="project" value="UniProtKB-SubCell"/>
</dbReference>
<evidence type="ECO:0000313" key="7">
    <source>
        <dbReference type="Proteomes" id="UP000005316"/>
    </source>
</evidence>
<dbReference type="GO" id="GO:0006950">
    <property type="term" value="P:response to stress"/>
    <property type="evidence" value="ECO:0007669"/>
    <property type="project" value="UniProtKB-ARBA"/>
</dbReference>
<proteinExistence type="inferred from homology"/>
<evidence type="ECO:0000259" key="5">
    <source>
        <dbReference type="SMART" id="SM00731"/>
    </source>
</evidence>
<protein>
    <recommendedName>
        <fullName evidence="4">Protein SprT-like</fullName>
    </recommendedName>
</protein>
<keyword evidence="2 4" id="KW-0479">Metal-binding</keyword>
<keyword evidence="3 4" id="KW-0862">Zinc</keyword>
<comment type="cofactor">
    <cofactor evidence="4">
        <name>Zn(2+)</name>
        <dbReference type="ChEBI" id="CHEBI:29105"/>
    </cofactor>
    <text evidence="4">Binds 1 zinc ion.</text>
</comment>
<feature type="binding site" evidence="4">
    <location>
        <position position="69"/>
    </location>
    <ligand>
        <name>Zn(2+)</name>
        <dbReference type="ChEBI" id="CHEBI:29105"/>
    </ligand>
</feature>
<comment type="similarity">
    <text evidence="4">Belongs to the SprT family.</text>
</comment>
<dbReference type="EMBL" id="AFPZ01000070">
    <property type="protein sequence ID" value="EGQ25084.1"/>
    <property type="molecule type" value="Genomic_DNA"/>
</dbReference>
<dbReference type="eggNOG" id="COG3091">
    <property type="taxonomic scope" value="Bacteria"/>
</dbReference>
<dbReference type="NCBIfam" id="NF003339">
    <property type="entry name" value="PRK04351.1"/>
    <property type="match status" value="1"/>
</dbReference>
<dbReference type="HAMAP" id="MF_00745">
    <property type="entry name" value="SprT_like"/>
    <property type="match status" value="1"/>
</dbReference>
<reference evidence="6 7" key="1">
    <citation type="submission" date="2011-04" db="EMBL/GenBank/DDBJ databases">
        <authorList>
            <person name="Muzny D."/>
            <person name="Qin X."/>
            <person name="Deng J."/>
            <person name="Jiang H."/>
            <person name="Liu Y."/>
            <person name="Qu J."/>
            <person name="Song X.-Z."/>
            <person name="Zhang L."/>
            <person name="Thornton R."/>
            <person name="Coyle M."/>
            <person name="Francisco L."/>
            <person name="Jackson L."/>
            <person name="Javaid M."/>
            <person name="Korchina V."/>
            <person name="Kovar C."/>
            <person name="Mata R."/>
            <person name="Mathew T."/>
            <person name="Ngo R."/>
            <person name="Nguyen L."/>
            <person name="Nguyen N."/>
            <person name="Okwuonu G."/>
            <person name="Ongeri F."/>
            <person name="Pham C."/>
            <person name="Simmons D."/>
            <person name="Wilczek-Boney K."/>
            <person name="Hale W."/>
            <person name="Jakkamsetti A."/>
            <person name="Pham P."/>
            <person name="Ruth R."/>
            <person name="San Lucas F."/>
            <person name="Warren J."/>
            <person name="Zhang J."/>
            <person name="Zhao Z."/>
            <person name="Zhou C."/>
            <person name="Zhu D."/>
            <person name="Lee S."/>
            <person name="Bess C."/>
            <person name="Blankenburg K."/>
            <person name="Forbes L."/>
            <person name="Fu Q."/>
            <person name="Gubbala S."/>
            <person name="Hirani K."/>
            <person name="Jayaseelan J.C."/>
            <person name="Lara F."/>
            <person name="Munidasa M."/>
            <person name="Palculict T."/>
            <person name="Patil S."/>
            <person name="Pu L.-L."/>
            <person name="Saada N."/>
            <person name="Tang L."/>
            <person name="Weissenberger G."/>
            <person name="Zhu Y."/>
            <person name="Hemphill L."/>
            <person name="Shang Y."/>
            <person name="Youmans B."/>
            <person name="Ayvaz T."/>
            <person name="Ross M."/>
            <person name="Santibanez J."/>
            <person name="Aqrawi P."/>
            <person name="Gross S."/>
            <person name="Joshi V."/>
            <person name="Fowler G."/>
            <person name="Nazareth L."/>
            <person name="Reid J."/>
            <person name="Worley K."/>
            <person name="Petrosino J."/>
            <person name="Highlander S."/>
            <person name="Gibbs R."/>
        </authorList>
    </citation>
    <scope>NUCLEOTIDE SEQUENCE [LARGE SCALE GENOMIC DNA]</scope>
    <source>
        <strain evidence="6 7">2681</strain>
    </source>
</reference>
<evidence type="ECO:0000256" key="4">
    <source>
        <dbReference type="HAMAP-Rule" id="MF_00745"/>
    </source>
</evidence>
<dbReference type="STRING" id="759851.SAMN04244570_3105"/>
<feature type="binding site" evidence="4">
    <location>
        <position position="73"/>
    </location>
    <ligand>
        <name>Zn(2+)</name>
        <dbReference type="ChEBI" id="CHEBI:29105"/>
    </ligand>
</feature>
<feature type="active site" evidence="4">
    <location>
        <position position="70"/>
    </location>
</feature>
<sequence length="152" mass="17978">MSMSDEQLQQLVEQISLDVFYKPFIHQAIFNKRLRTTGGRYKLSNHYIEINPLVVQLYDEDELVGIIKHELCHYHLHLEGKGYKHGDTDFKKLLRQTNSPRHCKPLAERRTKSTVVHHYRCTACGCNYQRRRRMDCRKYRCGKCAGKIVKVV</sequence>
<dbReference type="SMART" id="SM00731">
    <property type="entry name" value="SprT"/>
    <property type="match status" value="1"/>
</dbReference>
<evidence type="ECO:0000256" key="3">
    <source>
        <dbReference type="ARBA" id="ARBA00022833"/>
    </source>
</evidence>
<name>F9DTQ0_9BACL</name>
<dbReference type="GO" id="GO:0008270">
    <property type="term" value="F:zinc ion binding"/>
    <property type="evidence" value="ECO:0007669"/>
    <property type="project" value="UniProtKB-UniRule"/>
</dbReference>
<dbReference type="Pfam" id="PF10263">
    <property type="entry name" value="SprT-like"/>
    <property type="match status" value="1"/>
</dbReference>
<gene>
    <name evidence="6" type="ORF">HMPREF9372_2181</name>
</gene>
<comment type="caution">
    <text evidence="6">The sequence shown here is derived from an EMBL/GenBank/DDBJ whole genome shotgun (WGS) entry which is preliminary data.</text>
</comment>
<keyword evidence="6" id="KW-0378">Hydrolase</keyword>
<accession>F9DTQ0</accession>
<comment type="subcellular location">
    <subcellularLocation>
        <location evidence="4">Cytoplasm</location>
    </subcellularLocation>
</comment>
<dbReference type="Gene3D" id="3.30.2010.10">
    <property type="entry name" value="Metalloproteases ('zincins'), catalytic domain"/>
    <property type="match status" value="1"/>
</dbReference>